<sequence>MFSLEPLLLTLPLLGLASAVRDPSFPACDVEPNSCHTHKSGSGFPWQATRESDDKVDYLAPGMSACGEVYKDTDPVVCLKPGWVNSAYSNGCDKWVTVEYNGKRVEGRVLDSCGALKDTTFGCNDIYLSLYLFEELGGNKTLGYLEGPVGWSFIEETCWGCQAGYNGTLPDGSGQTNCDSGVDYLGYERQGRRYGSDILSIEEAKKTCGDNNGGGGGGSSSSGQTN</sequence>
<dbReference type="Proteomes" id="UP000245626">
    <property type="component" value="Unassembled WGS sequence"/>
</dbReference>
<protein>
    <submittedName>
        <fullName evidence="1">Uncharacterized protein</fullName>
    </submittedName>
</protein>
<dbReference type="EMBL" id="KZ821004">
    <property type="protein sequence ID" value="PWN46480.1"/>
    <property type="molecule type" value="Genomic_DNA"/>
</dbReference>
<name>A0ACD0NKZ3_9BASI</name>
<organism evidence="1 2">
    <name type="scientific">Violaceomyces palustris</name>
    <dbReference type="NCBI Taxonomy" id="1673888"/>
    <lineage>
        <taxon>Eukaryota</taxon>
        <taxon>Fungi</taxon>
        <taxon>Dikarya</taxon>
        <taxon>Basidiomycota</taxon>
        <taxon>Ustilaginomycotina</taxon>
        <taxon>Ustilaginomycetes</taxon>
        <taxon>Violaceomycetales</taxon>
        <taxon>Violaceomycetaceae</taxon>
        <taxon>Violaceomyces</taxon>
    </lineage>
</organism>
<proteinExistence type="predicted"/>
<reference evidence="1 2" key="1">
    <citation type="journal article" date="2018" name="Mol. Biol. Evol.">
        <title>Broad Genomic Sampling Reveals a Smut Pathogenic Ancestry of the Fungal Clade Ustilaginomycotina.</title>
        <authorList>
            <person name="Kijpornyongpan T."/>
            <person name="Mondo S.J."/>
            <person name="Barry K."/>
            <person name="Sandor L."/>
            <person name="Lee J."/>
            <person name="Lipzen A."/>
            <person name="Pangilinan J."/>
            <person name="LaButti K."/>
            <person name="Hainaut M."/>
            <person name="Henrissat B."/>
            <person name="Grigoriev I.V."/>
            <person name="Spatafora J.W."/>
            <person name="Aime M.C."/>
        </authorList>
    </citation>
    <scope>NUCLEOTIDE SEQUENCE [LARGE SCALE GENOMIC DNA]</scope>
    <source>
        <strain evidence="1 2">SA 807</strain>
    </source>
</reference>
<evidence type="ECO:0000313" key="1">
    <source>
        <dbReference type="EMBL" id="PWN46480.1"/>
    </source>
</evidence>
<keyword evidence="2" id="KW-1185">Reference proteome</keyword>
<accession>A0ACD0NKZ3</accession>
<evidence type="ECO:0000313" key="2">
    <source>
        <dbReference type="Proteomes" id="UP000245626"/>
    </source>
</evidence>
<gene>
    <name evidence="1" type="ORF">IE53DRAFT_365390</name>
</gene>
<feature type="non-terminal residue" evidence="1">
    <location>
        <position position="226"/>
    </location>
</feature>